<dbReference type="eggNOG" id="COG4544">
    <property type="taxonomic scope" value="Bacteria"/>
</dbReference>
<dbReference type="InterPro" id="IPR027417">
    <property type="entry name" value="P-loop_NTPase"/>
</dbReference>
<dbReference type="PIRSF" id="PIRSF037290">
    <property type="entry name" value="UCP037290"/>
    <property type="match status" value="1"/>
</dbReference>
<dbReference type="GeneID" id="95570936"/>
<dbReference type="Proteomes" id="UP000006228">
    <property type="component" value="Unassembled WGS sequence"/>
</dbReference>
<comment type="caution">
    <text evidence="1">The sequence shown here is derived from an EMBL/GenBank/DDBJ whole genome shotgun (WGS) entry which is preliminary data.</text>
</comment>
<reference evidence="1 2" key="1">
    <citation type="journal article" date="2012" name="Int. J. Syst. Evol. Microbiol.">
        <title>Vibrio caribbeanicus sp. nov., isolated from the marine sponge Scleritoderma cyanea.</title>
        <authorList>
            <person name="Hoffmann M."/>
            <person name="Monday S.R."/>
            <person name="Allard M.W."/>
            <person name="Strain E.A."/>
            <person name="Whittaker P."/>
            <person name="Naum M."/>
            <person name="McCarthy P.J."/>
            <person name="Lopez J.V."/>
            <person name="Fischer M."/>
            <person name="Brown E.W."/>
        </authorList>
    </citation>
    <scope>NUCLEOTIDE SEQUENCE [LARGE SCALE GENOMIC DNA]</scope>
    <source>
        <strain evidence="2">DSMZ 21326</strain>
    </source>
</reference>
<dbReference type="RefSeq" id="WP_008080245.1">
    <property type="nucleotide sequence ID" value="NZ_AEVT01000100.1"/>
</dbReference>
<protein>
    <recommendedName>
        <fullName evidence="3">RecA/RadA recombinase</fullName>
    </recommendedName>
</protein>
<evidence type="ECO:0008006" key="3">
    <source>
        <dbReference type="Google" id="ProtNLM"/>
    </source>
</evidence>
<dbReference type="InterPro" id="IPR017166">
    <property type="entry name" value="UCP037290"/>
</dbReference>
<dbReference type="OrthoDB" id="9811176at2"/>
<gene>
    <name evidence="1" type="ORF">VISI1226_21454</name>
</gene>
<evidence type="ECO:0000313" key="2">
    <source>
        <dbReference type="Proteomes" id="UP000006228"/>
    </source>
</evidence>
<organism evidence="1 2">
    <name type="scientific">Vibrio sinaloensis DSM 21326</name>
    <dbReference type="NCBI Taxonomy" id="945550"/>
    <lineage>
        <taxon>Bacteria</taxon>
        <taxon>Pseudomonadati</taxon>
        <taxon>Pseudomonadota</taxon>
        <taxon>Gammaproteobacteria</taxon>
        <taxon>Vibrionales</taxon>
        <taxon>Vibrionaceae</taxon>
        <taxon>Vibrio</taxon>
        <taxon>Vibrio oreintalis group</taxon>
    </lineage>
</organism>
<proteinExistence type="predicted"/>
<dbReference type="SUPFAM" id="SSF52540">
    <property type="entry name" value="P-loop containing nucleoside triphosphate hydrolases"/>
    <property type="match status" value="1"/>
</dbReference>
<accession>E8MBL1</accession>
<evidence type="ECO:0000313" key="1">
    <source>
        <dbReference type="EMBL" id="EGA68597.1"/>
    </source>
</evidence>
<dbReference type="Gene3D" id="3.40.50.300">
    <property type="entry name" value="P-loop containing nucleotide triphosphate hydrolases"/>
    <property type="match status" value="1"/>
</dbReference>
<dbReference type="InterPro" id="IPR047610">
    <property type="entry name" value="ImuA_translesion"/>
</dbReference>
<dbReference type="EMBL" id="AEVT01000100">
    <property type="protein sequence ID" value="EGA68597.1"/>
    <property type="molecule type" value="Genomic_DNA"/>
</dbReference>
<dbReference type="AlphaFoldDB" id="E8MBL1"/>
<sequence>MYELIEHLKQKQWLWQGNQTPEALDHHPTGFPILDKKLEGGLPKHGVVELQTAQGIGELRLLLPHLQNTSHERLSVFVQPPGYLSAEHLVDQGIDPNKVLLIYPQNSKEALWSAEQCLKSGACSNVLLWQSELEVHQARRLQVASETGDCLAFLLKGAQKSLFSLPVSLSMTLAPHALGLDITITKRKGGWPHKSFVLEMGTRWPSLTLQAQTPVVIPFPLRKQG</sequence>
<name>E8MBL1_PHOS4</name>
<dbReference type="NCBIfam" id="NF033429">
    <property type="entry name" value="ImuA_translesion"/>
    <property type="match status" value="1"/>
</dbReference>